<accession>A0A6S6U6W0</accession>
<protein>
    <submittedName>
        <fullName evidence="1">Uncharacterized protein</fullName>
    </submittedName>
</protein>
<gene>
    <name evidence="1" type="ORF">HELGO_WM22037</name>
</gene>
<sequence length="179" mass="20211">MKIKTITLILTPLLFMLGLNAKEISSHSTFHQYAKPGAPVDMRYTSQKVDVNEISDVKITLFTSIPTGKISTLIDLDKNLNSLKIFDDNVSFQVMPNQQTFVINLQVRSQKEGLYYIRLLTKVDQGYGVKLRSFAIPIYVGKEPEIINKNINMRMKALSSGENISISKAIETIEVVKEK</sequence>
<reference evidence="1" key="1">
    <citation type="submission" date="2020-01" db="EMBL/GenBank/DDBJ databases">
        <authorList>
            <person name="Meier V. D."/>
            <person name="Meier V D."/>
        </authorList>
    </citation>
    <scope>NUCLEOTIDE SEQUENCE</scope>
    <source>
        <strain evidence="1">HLG_WM_MAG_02</strain>
    </source>
</reference>
<organism evidence="1">
    <name type="scientific">uncultured Sulfurovum sp</name>
    <dbReference type="NCBI Taxonomy" id="269237"/>
    <lineage>
        <taxon>Bacteria</taxon>
        <taxon>Pseudomonadati</taxon>
        <taxon>Campylobacterota</taxon>
        <taxon>Epsilonproteobacteria</taxon>
        <taxon>Campylobacterales</taxon>
        <taxon>Sulfurovaceae</taxon>
        <taxon>Sulfurovum</taxon>
        <taxon>environmental samples</taxon>
    </lineage>
</organism>
<evidence type="ECO:0000313" key="1">
    <source>
        <dbReference type="EMBL" id="CAA6823266.1"/>
    </source>
</evidence>
<dbReference type="EMBL" id="CACVAZ010000163">
    <property type="protein sequence ID" value="CAA6823266.1"/>
    <property type="molecule type" value="Genomic_DNA"/>
</dbReference>
<dbReference type="AlphaFoldDB" id="A0A6S6U6W0"/>
<proteinExistence type="predicted"/>
<name>A0A6S6U6W0_9BACT</name>